<gene>
    <name evidence="1" type="ORF">EZS27_026811</name>
</gene>
<evidence type="ECO:0000313" key="1">
    <source>
        <dbReference type="EMBL" id="KAA6323786.1"/>
    </source>
</evidence>
<organism evidence="1">
    <name type="scientific">termite gut metagenome</name>
    <dbReference type="NCBI Taxonomy" id="433724"/>
    <lineage>
        <taxon>unclassified sequences</taxon>
        <taxon>metagenomes</taxon>
        <taxon>organismal metagenomes</taxon>
    </lineage>
</organism>
<protein>
    <submittedName>
        <fullName evidence="1">Uncharacterized protein</fullName>
    </submittedName>
</protein>
<comment type="caution">
    <text evidence="1">The sequence shown here is derived from an EMBL/GenBank/DDBJ whole genome shotgun (WGS) entry which is preliminary data.</text>
</comment>
<reference evidence="1" key="1">
    <citation type="submission" date="2019-03" db="EMBL/GenBank/DDBJ databases">
        <title>Single cell metagenomics reveals metabolic interactions within the superorganism composed of flagellate Streblomastix strix and complex community of Bacteroidetes bacteria on its surface.</title>
        <authorList>
            <person name="Treitli S.C."/>
            <person name="Kolisko M."/>
            <person name="Husnik F."/>
            <person name="Keeling P."/>
            <person name="Hampl V."/>
        </authorList>
    </citation>
    <scope>NUCLEOTIDE SEQUENCE</scope>
    <source>
        <strain evidence="1">STM</strain>
    </source>
</reference>
<accession>A0A5J4QPF2</accession>
<sequence length="59" mass="6830">MNTKEPKPVKINRDTKILLLSILRTGEITSKQGKELLQLLDRETPIMTLEEAKRIIEEL</sequence>
<proteinExistence type="predicted"/>
<dbReference type="EMBL" id="SNRY01002724">
    <property type="protein sequence ID" value="KAA6323786.1"/>
    <property type="molecule type" value="Genomic_DNA"/>
</dbReference>
<name>A0A5J4QPF2_9ZZZZ</name>
<dbReference type="AlphaFoldDB" id="A0A5J4QPF2"/>